<proteinExistence type="evidence at transcript level"/>
<dbReference type="EMBL" id="GADI01003172">
    <property type="protein sequence ID" value="JAA70636.1"/>
    <property type="molecule type" value="mRNA"/>
</dbReference>
<accession>A0A0K8RHW4</accession>
<protein>
    <submittedName>
        <fullName evidence="1">Putative salp15</fullName>
    </submittedName>
</protein>
<organism evidence="1">
    <name type="scientific">Ixodes ricinus</name>
    <name type="common">Common tick</name>
    <name type="synonym">Acarus ricinus</name>
    <dbReference type="NCBI Taxonomy" id="34613"/>
    <lineage>
        <taxon>Eukaryota</taxon>
        <taxon>Metazoa</taxon>
        <taxon>Ecdysozoa</taxon>
        <taxon>Arthropoda</taxon>
        <taxon>Chelicerata</taxon>
        <taxon>Arachnida</taxon>
        <taxon>Acari</taxon>
        <taxon>Parasitiformes</taxon>
        <taxon>Ixodida</taxon>
        <taxon>Ixodoidea</taxon>
        <taxon>Ixodidae</taxon>
        <taxon>Ixodinae</taxon>
        <taxon>Ixodes</taxon>
    </lineage>
</organism>
<dbReference type="AlphaFoldDB" id="A0A0K8RHW4"/>
<sequence length="142" mass="15903">MVDDSMKNTGLLFFIMRTTRLIVAMFVLFAICKPAVANVAIKGTQNMAPNCDKKIQDLCKNHTAGKLEEVNVRPRECRATCIYRPDSTSDVVYSNGIPVRNRNYEQVTLPEKMPCAFGARCDKHGNCICKSCNENINNKGPR</sequence>
<name>A0A0K8RHW4_IXORI</name>
<reference evidence="1" key="1">
    <citation type="submission" date="2012-12" db="EMBL/GenBank/DDBJ databases">
        <title>Identification and characterization of a phenylalanine ammonia-lyase gene family in Isatis indigotica Fort.</title>
        <authorList>
            <person name="Liu Q."/>
            <person name="Chen J."/>
            <person name="Zhou X."/>
            <person name="Di P."/>
            <person name="Xiao Y."/>
            <person name="Xuan H."/>
            <person name="Zhang L."/>
            <person name="Chen W."/>
        </authorList>
    </citation>
    <scope>NUCLEOTIDE SEQUENCE</scope>
    <source>
        <tissue evidence="1">Salivary gland</tissue>
    </source>
</reference>
<evidence type="ECO:0000313" key="1">
    <source>
        <dbReference type="EMBL" id="JAA70636.1"/>
    </source>
</evidence>